<evidence type="ECO:0000259" key="6">
    <source>
        <dbReference type="PROSITE" id="PS50255"/>
    </source>
</evidence>
<gene>
    <name evidence="7" type="ORF">NW762_013438</name>
</gene>
<dbReference type="OrthoDB" id="1925334at2759"/>
<keyword evidence="3 5" id="KW-0408">Iron</keyword>
<dbReference type="InterPro" id="IPR036400">
    <property type="entry name" value="Cyt_B5-like_heme/steroid_sf"/>
</dbReference>
<keyword evidence="1 5" id="KW-0349">Heme</keyword>
<dbReference type="PANTHER" id="PTHR19359">
    <property type="entry name" value="CYTOCHROME B5"/>
    <property type="match status" value="1"/>
</dbReference>
<protein>
    <recommendedName>
        <fullName evidence="6">Cytochrome b5 heme-binding domain-containing protein</fullName>
    </recommendedName>
</protein>
<dbReference type="Proteomes" id="UP001152049">
    <property type="component" value="Unassembled WGS sequence"/>
</dbReference>
<reference evidence="7" key="1">
    <citation type="submission" date="2022-09" db="EMBL/GenBank/DDBJ databases">
        <title>Fusarium specimens isolated from Avocado Roots.</title>
        <authorList>
            <person name="Stajich J."/>
            <person name="Roper C."/>
            <person name="Heimlech-Rivalta G."/>
        </authorList>
    </citation>
    <scope>NUCLEOTIDE SEQUENCE</scope>
    <source>
        <strain evidence="7">CF00136</strain>
    </source>
</reference>
<keyword evidence="8" id="KW-1185">Reference proteome</keyword>
<dbReference type="EMBL" id="JAOQAZ010000041">
    <property type="protein sequence ID" value="KAJ4246886.1"/>
    <property type="molecule type" value="Genomic_DNA"/>
</dbReference>
<dbReference type="FunFam" id="3.10.120.10:FF:000012">
    <property type="entry name" value="Mitochondrial cytochrome b2, putative"/>
    <property type="match status" value="1"/>
</dbReference>
<dbReference type="PROSITE" id="PS00191">
    <property type="entry name" value="CYTOCHROME_B5_1"/>
    <property type="match status" value="1"/>
</dbReference>
<dbReference type="SMART" id="SM01117">
    <property type="entry name" value="Cyt-b5"/>
    <property type="match status" value="1"/>
</dbReference>
<dbReference type="InterPro" id="IPR050668">
    <property type="entry name" value="Cytochrome_b5"/>
</dbReference>
<comment type="similarity">
    <text evidence="4 5">Belongs to the cytochrome b5 family.</text>
</comment>
<dbReference type="InterPro" id="IPR018506">
    <property type="entry name" value="Cyt_B5_heme-BS"/>
</dbReference>
<feature type="domain" description="Cytochrome b5 heme-binding" evidence="6">
    <location>
        <begin position="1"/>
        <end position="77"/>
    </location>
</feature>
<accession>A0A9W8RKS1</accession>
<dbReference type="GO" id="GO:0046872">
    <property type="term" value="F:metal ion binding"/>
    <property type="evidence" value="ECO:0007669"/>
    <property type="project" value="UniProtKB-UniRule"/>
</dbReference>
<evidence type="ECO:0000256" key="4">
    <source>
        <dbReference type="ARBA" id="ARBA00038168"/>
    </source>
</evidence>
<dbReference type="SUPFAM" id="SSF55856">
    <property type="entry name" value="Cytochrome b5-like heme/steroid binding domain"/>
    <property type="match status" value="1"/>
</dbReference>
<dbReference type="InterPro" id="IPR001199">
    <property type="entry name" value="Cyt_B5-like_heme/steroid-bd"/>
</dbReference>
<comment type="caution">
    <text evidence="7">The sequence shown here is derived from an EMBL/GenBank/DDBJ whole genome shotgun (WGS) entry which is preliminary data.</text>
</comment>
<organism evidence="7 8">
    <name type="scientific">Fusarium torreyae</name>
    <dbReference type="NCBI Taxonomy" id="1237075"/>
    <lineage>
        <taxon>Eukaryota</taxon>
        <taxon>Fungi</taxon>
        <taxon>Dikarya</taxon>
        <taxon>Ascomycota</taxon>
        <taxon>Pezizomycotina</taxon>
        <taxon>Sordariomycetes</taxon>
        <taxon>Hypocreomycetidae</taxon>
        <taxon>Hypocreales</taxon>
        <taxon>Nectriaceae</taxon>
        <taxon>Fusarium</taxon>
    </lineage>
</organism>
<evidence type="ECO:0000256" key="5">
    <source>
        <dbReference type="RuleBase" id="RU362121"/>
    </source>
</evidence>
<evidence type="ECO:0000313" key="8">
    <source>
        <dbReference type="Proteomes" id="UP001152049"/>
    </source>
</evidence>
<dbReference type="GO" id="GO:0016020">
    <property type="term" value="C:membrane"/>
    <property type="evidence" value="ECO:0007669"/>
    <property type="project" value="TreeGrafter"/>
</dbReference>
<dbReference type="Gene3D" id="3.10.120.10">
    <property type="entry name" value="Cytochrome b5-like heme/steroid binding domain"/>
    <property type="match status" value="1"/>
</dbReference>
<name>A0A9W8RKS1_9HYPO</name>
<dbReference type="GO" id="GO:0020037">
    <property type="term" value="F:heme binding"/>
    <property type="evidence" value="ECO:0007669"/>
    <property type="project" value="UniProtKB-UniRule"/>
</dbReference>
<dbReference type="AlphaFoldDB" id="A0A9W8RKS1"/>
<evidence type="ECO:0000256" key="3">
    <source>
        <dbReference type="ARBA" id="ARBA00023004"/>
    </source>
</evidence>
<dbReference type="Pfam" id="PF00173">
    <property type="entry name" value="Cyt-b5"/>
    <property type="match status" value="1"/>
</dbReference>
<evidence type="ECO:0000256" key="1">
    <source>
        <dbReference type="ARBA" id="ARBA00022617"/>
    </source>
</evidence>
<sequence>MTLKGGEVAEHNNAKSCWVIIHGKVYDVTDFLLEHPGGSKIILRYAGKDATNEFDPVHPPDTLDKYLEQSKHLGPIDMATVTEEKKDDDPDEAARLERITQKPLLSQCYNLLDFEAVARRVMKKPA</sequence>
<evidence type="ECO:0000313" key="7">
    <source>
        <dbReference type="EMBL" id="KAJ4246886.1"/>
    </source>
</evidence>
<dbReference type="PROSITE" id="PS50255">
    <property type="entry name" value="CYTOCHROME_B5_2"/>
    <property type="match status" value="1"/>
</dbReference>
<keyword evidence="2 5" id="KW-0479">Metal-binding</keyword>
<dbReference type="PRINTS" id="PR00363">
    <property type="entry name" value="CYTOCHROMEB5"/>
</dbReference>
<proteinExistence type="inferred from homology"/>
<evidence type="ECO:0000256" key="2">
    <source>
        <dbReference type="ARBA" id="ARBA00022723"/>
    </source>
</evidence>